<evidence type="ECO:0000256" key="2">
    <source>
        <dbReference type="SAM" id="SignalP"/>
    </source>
</evidence>
<gene>
    <name evidence="3" type="ORF">F8566_27440</name>
</gene>
<feature type="signal peptide" evidence="2">
    <location>
        <begin position="1"/>
        <end position="24"/>
    </location>
</feature>
<dbReference type="AlphaFoldDB" id="A0A6H9YJR2"/>
<dbReference type="EMBL" id="WBMT01000013">
    <property type="protein sequence ID" value="KAB2345672.1"/>
    <property type="molecule type" value="Genomic_DNA"/>
</dbReference>
<dbReference type="RefSeq" id="WP_151564662.1">
    <property type="nucleotide sequence ID" value="NZ_WBMT01000013.1"/>
</dbReference>
<keyword evidence="2" id="KW-0732">Signal</keyword>
<dbReference type="Proteomes" id="UP000468735">
    <property type="component" value="Unassembled WGS sequence"/>
</dbReference>
<dbReference type="PROSITE" id="PS51257">
    <property type="entry name" value="PROKAR_LIPOPROTEIN"/>
    <property type="match status" value="1"/>
</dbReference>
<dbReference type="OrthoDB" id="3828886at2"/>
<evidence type="ECO:0000256" key="1">
    <source>
        <dbReference type="SAM" id="MobiDB-lite"/>
    </source>
</evidence>
<proteinExistence type="predicted"/>
<evidence type="ECO:0000313" key="4">
    <source>
        <dbReference type="Proteomes" id="UP000468735"/>
    </source>
</evidence>
<keyword evidence="4" id="KW-1185">Reference proteome</keyword>
<organism evidence="3 4">
    <name type="scientific">Actinomadura rudentiformis</name>
    <dbReference type="NCBI Taxonomy" id="359158"/>
    <lineage>
        <taxon>Bacteria</taxon>
        <taxon>Bacillati</taxon>
        <taxon>Actinomycetota</taxon>
        <taxon>Actinomycetes</taxon>
        <taxon>Streptosporangiales</taxon>
        <taxon>Thermomonosporaceae</taxon>
        <taxon>Actinomadura</taxon>
    </lineage>
</organism>
<sequence>MATFAKLVAFSSLAAATACGTGLAAGEKPCTMIGSLEGVSLDIKAPYAAKVTDASMKVCWNGTCRTSKVRLMASSKSVPQGCTGSDPDDSCGASASPTGDKHGFADVRGLPKAPVQVTVDLRDASGKRLLSERLDVTPRATYPNGPDCGEGRPQAGLVVTDGRVTERR</sequence>
<feature type="region of interest" description="Disordered" evidence="1">
    <location>
        <begin position="75"/>
        <end position="107"/>
    </location>
</feature>
<reference evidence="3 4" key="1">
    <citation type="submission" date="2019-09" db="EMBL/GenBank/DDBJ databases">
        <title>Actinomadura physcomitrii sp. nov., a novel actinomycete isolated from moss [Physcomitrium sphaericum (Ludw) Fuernr].</title>
        <authorList>
            <person name="Zhuang X."/>
            <person name="Liu C."/>
        </authorList>
    </citation>
    <scope>NUCLEOTIDE SEQUENCE [LARGE SCALE GENOMIC DNA]</scope>
    <source>
        <strain evidence="3 4">HMC1</strain>
    </source>
</reference>
<feature type="chain" id="PRO_5026200564" evidence="2">
    <location>
        <begin position="25"/>
        <end position="168"/>
    </location>
</feature>
<name>A0A6H9YJR2_9ACTN</name>
<protein>
    <submittedName>
        <fullName evidence="3">Uncharacterized protein</fullName>
    </submittedName>
</protein>
<evidence type="ECO:0000313" key="3">
    <source>
        <dbReference type="EMBL" id="KAB2345672.1"/>
    </source>
</evidence>
<feature type="region of interest" description="Disordered" evidence="1">
    <location>
        <begin position="135"/>
        <end position="168"/>
    </location>
</feature>
<accession>A0A6H9YJR2</accession>
<comment type="caution">
    <text evidence="3">The sequence shown here is derived from an EMBL/GenBank/DDBJ whole genome shotgun (WGS) entry which is preliminary data.</text>
</comment>